<organism evidence="1 2">
    <name type="scientific">Eretmocerus hayati</name>
    <dbReference type="NCBI Taxonomy" id="131215"/>
    <lineage>
        <taxon>Eukaryota</taxon>
        <taxon>Metazoa</taxon>
        <taxon>Ecdysozoa</taxon>
        <taxon>Arthropoda</taxon>
        <taxon>Hexapoda</taxon>
        <taxon>Insecta</taxon>
        <taxon>Pterygota</taxon>
        <taxon>Neoptera</taxon>
        <taxon>Endopterygota</taxon>
        <taxon>Hymenoptera</taxon>
        <taxon>Apocrita</taxon>
        <taxon>Proctotrupomorpha</taxon>
        <taxon>Chalcidoidea</taxon>
        <taxon>Aphelinidae</taxon>
        <taxon>Aphelininae</taxon>
        <taxon>Eretmocerus</taxon>
    </lineage>
</organism>
<gene>
    <name evidence="1" type="ORF">QAD02_022770</name>
</gene>
<protein>
    <submittedName>
        <fullName evidence="1">Uncharacterized protein</fullName>
    </submittedName>
</protein>
<dbReference type="Proteomes" id="UP001239111">
    <property type="component" value="Chromosome 1"/>
</dbReference>
<keyword evidence="2" id="KW-1185">Reference proteome</keyword>
<reference evidence="1" key="1">
    <citation type="submission" date="2023-04" db="EMBL/GenBank/DDBJ databases">
        <title>A chromosome-level genome assembly of the parasitoid wasp Eretmocerus hayati.</title>
        <authorList>
            <person name="Zhong Y."/>
            <person name="Liu S."/>
            <person name="Liu Y."/>
        </authorList>
    </citation>
    <scope>NUCLEOTIDE SEQUENCE</scope>
    <source>
        <strain evidence="1">ZJU_SS_LIU_2023</strain>
    </source>
</reference>
<proteinExistence type="predicted"/>
<comment type="caution">
    <text evidence="1">The sequence shown here is derived from an EMBL/GenBank/DDBJ whole genome shotgun (WGS) entry which is preliminary data.</text>
</comment>
<evidence type="ECO:0000313" key="1">
    <source>
        <dbReference type="EMBL" id="KAJ8686976.1"/>
    </source>
</evidence>
<evidence type="ECO:0000313" key="2">
    <source>
        <dbReference type="Proteomes" id="UP001239111"/>
    </source>
</evidence>
<sequence length="124" mass="14030">MPLPRRSVAIELRRLVEAKQRERASLALAYTAERRAEFAFRHAPAPENVPRDADDELRERARYARATCSSALLLLLQLLYIYIFYEEGWGLRVVGEKEGEEENASVGDDSCSLLREYTGRAAAG</sequence>
<dbReference type="EMBL" id="CM056741">
    <property type="protein sequence ID" value="KAJ8686976.1"/>
    <property type="molecule type" value="Genomic_DNA"/>
</dbReference>
<accession>A0ACC2PTX0</accession>
<name>A0ACC2PTX0_9HYME</name>